<reference evidence="3" key="1">
    <citation type="journal article" date="2019" name="Int. J. Syst. Evol. Microbiol.">
        <title>The Global Catalogue of Microorganisms (GCM) 10K type strain sequencing project: providing services to taxonomists for standard genome sequencing and annotation.</title>
        <authorList>
            <consortium name="The Broad Institute Genomics Platform"/>
            <consortium name="The Broad Institute Genome Sequencing Center for Infectious Disease"/>
            <person name="Wu L."/>
            <person name="Ma J."/>
        </authorList>
    </citation>
    <scope>NUCLEOTIDE SEQUENCE [LARGE SCALE GENOMIC DNA]</scope>
    <source>
        <strain evidence="3">CCUG 54520</strain>
    </source>
</reference>
<dbReference type="InterPro" id="IPR018713">
    <property type="entry name" value="MPAB/Lcp_cat_dom"/>
</dbReference>
<feature type="domain" description="ER-bound oxygenase mpaB/mpaB'/Rubber oxygenase catalytic" evidence="1">
    <location>
        <begin position="20"/>
        <end position="256"/>
    </location>
</feature>
<dbReference type="PANTHER" id="PTHR36151">
    <property type="entry name" value="BLR2777 PROTEIN"/>
    <property type="match status" value="1"/>
</dbReference>
<dbReference type="EC" id="1.-.-.-" evidence="2"/>
<evidence type="ECO:0000259" key="1">
    <source>
        <dbReference type="Pfam" id="PF09995"/>
    </source>
</evidence>
<keyword evidence="2" id="KW-0560">Oxidoreductase</keyword>
<dbReference type="PANTHER" id="PTHR36151:SF3">
    <property type="entry name" value="ER-BOUND OXYGENASE MPAB_MPAB'_RUBBER OXYGENASE CATALYTIC DOMAIN-CONTAINING PROTEIN"/>
    <property type="match status" value="1"/>
</dbReference>
<gene>
    <name evidence="2" type="ORF">ACFO6S_07445</name>
</gene>
<organism evidence="2 3">
    <name type="scientific">Rhodococcus kronopolitis</name>
    <dbReference type="NCBI Taxonomy" id="1460226"/>
    <lineage>
        <taxon>Bacteria</taxon>
        <taxon>Bacillati</taxon>
        <taxon>Actinomycetota</taxon>
        <taxon>Actinomycetes</taxon>
        <taxon>Mycobacteriales</taxon>
        <taxon>Nocardiaceae</taxon>
        <taxon>Rhodococcus</taxon>
    </lineage>
</organism>
<evidence type="ECO:0000313" key="3">
    <source>
        <dbReference type="Proteomes" id="UP001595914"/>
    </source>
</evidence>
<dbReference type="RefSeq" id="WP_378415562.1">
    <property type="nucleotide sequence ID" value="NZ_JBHSFO010000003.1"/>
</dbReference>
<protein>
    <submittedName>
        <fullName evidence="2">Oxygenase MpaB family protein</fullName>
        <ecNumber evidence="2">1.-.-.-</ecNumber>
    </submittedName>
</protein>
<keyword evidence="3" id="KW-1185">Reference proteome</keyword>
<dbReference type="Pfam" id="PF09995">
    <property type="entry name" value="MPAB_Lcp_cat"/>
    <property type="match status" value="1"/>
</dbReference>
<accession>A0ABV9FQM0</accession>
<evidence type="ECO:0000313" key="2">
    <source>
        <dbReference type="EMBL" id="MFC4603514.1"/>
    </source>
</evidence>
<sequence>MGVSMAHGAAVPLDETSLTWKYFGDWRGILLGLWAGSMQNMHPQLGAGVEEHSLFFDERWERLYRSLYPIYGVVYDGERAEQTALEIRGYHRTIKGIDKAGRPYSALNPETFFWAHSTFAMGPIAVNRYFGDRLTESDKERLYAESIQWYRLYGMTMRNVPPDWKSFQDYWNDMCANVLEDNKATRDVLDICRLERPPFLPWLPHPLWRLVRIPVARGYVWLTVGMYPDPVRKRLGYKWSRADELVLVALGRVVAWSWKLLPTDRRFHPRARAAWRRSRGELPAGALLVQTPARNLPPVERRDLPQHYSPTLP</sequence>
<dbReference type="Proteomes" id="UP001595914">
    <property type="component" value="Unassembled WGS sequence"/>
</dbReference>
<comment type="caution">
    <text evidence="2">The sequence shown here is derived from an EMBL/GenBank/DDBJ whole genome shotgun (WGS) entry which is preliminary data.</text>
</comment>
<dbReference type="GO" id="GO:0016491">
    <property type="term" value="F:oxidoreductase activity"/>
    <property type="evidence" value="ECO:0007669"/>
    <property type="project" value="UniProtKB-KW"/>
</dbReference>
<dbReference type="EMBL" id="JBHSFO010000003">
    <property type="protein sequence ID" value="MFC4603514.1"/>
    <property type="molecule type" value="Genomic_DNA"/>
</dbReference>
<name>A0ABV9FQM0_9NOCA</name>
<proteinExistence type="predicted"/>